<organism evidence="1">
    <name type="scientific">bioreactor metagenome</name>
    <dbReference type="NCBI Taxonomy" id="1076179"/>
    <lineage>
        <taxon>unclassified sequences</taxon>
        <taxon>metagenomes</taxon>
        <taxon>ecological metagenomes</taxon>
    </lineage>
</organism>
<dbReference type="AlphaFoldDB" id="A0A644T5R9"/>
<reference evidence="1" key="1">
    <citation type="submission" date="2019-08" db="EMBL/GenBank/DDBJ databases">
        <authorList>
            <person name="Kucharzyk K."/>
            <person name="Murdoch R.W."/>
            <person name="Higgins S."/>
            <person name="Loffler F."/>
        </authorList>
    </citation>
    <scope>NUCLEOTIDE SEQUENCE</scope>
</reference>
<protein>
    <submittedName>
        <fullName evidence="1">Uncharacterized protein</fullName>
    </submittedName>
</protein>
<name>A0A644T5R9_9ZZZZ</name>
<accession>A0A644T5R9</accession>
<sequence>MKRLMFFIFLISIFSFSAKAQYRLPYPQTITTQVQDLGPYGYGSLQQEIMQCGRILGPGRYQQRLRSSMFLLGRSMPVDKVRNLQMGPAGSVVWEDLYLNGISIGRTNVVGRTATTTLYNQNIQRAMYPQRRIW</sequence>
<comment type="caution">
    <text evidence="1">The sequence shown here is derived from an EMBL/GenBank/DDBJ whole genome shotgun (WGS) entry which is preliminary data.</text>
</comment>
<evidence type="ECO:0000313" key="1">
    <source>
        <dbReference type="EMBL" id="MPL62154.1"/>
    </source>
</evidence>
<dbReference type="EMBL" id="VSSQ01000017">
    <property type="protein sequence ID" value="MPL62154.1"/>
    <property type="molecule type" value="Genomic_DNA"/>
</dbReference>
<gene>
    <name evidence="1" type="ORF">SDC9_07757</name>
</gene>
<proteinExistence type="predicted"/>